<dbReference type="Gene3D" id="3.40.50.2300">
    <property type="match status" value="1"/>
</dbReference>
<dbReference type="InterPro" id="IPR011006">
    <property type="entry name" value="CheY-like_superfamily"/>
</dbReference>
<reference evidence="14" key="1">
    <citation type="submission" date="2020-09" db="EMBL/GenBank/DDBJ databases">
        <title>Pelagicoccus enzymogenes sp. nov. with an EPS production, isolated from marine sediment.</title>
        <authorList>
            <person name="Feng X."/>
        </authorList>
    </citation>
    <scope>NUCLEOTIDE SEQUENCE</scope>
    <source>
        <strain evidence="14">NFK12</strain>
    </source>
</reference>
<comment type="caution">
    <text evidence="14">The sequence shown here is derived from an EMBL/GenBank/DDBJ whole genome shotgun (WGS) entry which is preliminary data.</text>
</comment>
<evidence type="ECO:0000256" key="10">
    <source>
        <dbReference type="SAM" id="Phobius"/>
    </source>
</evidence>
<organism evidence="14 15">
    <name type="scientific">Pelagicoccus enzymogenes</name>
    <dbReference type="NCBI Taxonomy" id="2773457"/>
    <lineage>
        <taxon>Bacteria</taxon>
        <taxon>Pseudomonadati</taxon>
        <taxon>Verrucomicrobiota</taxon>
        <taxon>Opitutia</taxon>
        <taxon>Puniceicoccales</taxon>
        <taxon>Pelagicoccaceae</taxon>
        <taxon>Pelagicoccus</taxon>
    </lineage>
</organism>
<keyword evidence="8" id="KW-0175">Coiled coil</keyword>
<evidence type="ECO:0000259" key="12">
    <source>
        <dbReference type="PROSITE" id="PS50110"/>
    </source>
</evidence>
<feature type="compositionally biased region" description="Low complexity" evidence="9">
    <location>
        <begin position="818"/>
        <end position="835"/>
    </location>
</feature>
<keyword evidence="4 7" id="KW-0597">Phosphoprotein</keyword>
<dbReference type="PRINTS" id="PR00344">
    <property type="entry name" value="BCTRLSENSOR"/>
</dbReference>
<dbReference type="InterPro" id="IPR000014">
    <property type="entry name" value="PAS"/>
</dbReference>
<dbReference type="InterPro" id="IPR003660">
    <property type="entry name" value="HAMP_dom"/>
</dbReference>
<evidence type="ECO:0000256" key="5">
    <source>
        <dbReference type="ARBA" id="ARBA00022679"/>
    </source>
</evidence>
<feature type="region of interest" description="Disordered" evidence="9">
    <location>
        <begin position="817"/>
        <end position="838"/>
    </location>
</feature>
<dbReference type="NCBIfam" id="TIGR00229">
    <property type="entry name" value="sensory_box"/>
    <property type="match status" value="1"/>
</dbReference>
<dbReference type="RefSeq" id="WP_191618136.1">
    <property type="nucleotide sequence ID" value="NZ_JACYFG010000038.1"/>
</dbReference>
<dbReference type="InterPro" id="IPR036890">
    <property type="entry name" value="HATPase_C_sf"/>
</dbReference>
<comment type="subcellular location">
    <subcellularLocation>
        <location evidence="2">Membrane</location>
    </subcellularLocation>
</comment>
<dbReference type="Gene3D" id="1.10.287.130">
    <property type="match status" value="1"/>
</dbReference>
<dbReference type="SUPFAM" id="SSF52172">
    <property type="entry name" value="CheY-like"/>
    <property type="match status" value="1"/>
</dbReference>
<dbReference type="InterPro" id="IPR004358">
    <property type="entry name" value="Sig_transdc_His_kin-like_C"/>
</dbReference>
<dbReference type="AlphaFoldDB" id="A0A927IGC1"/>
<dbReference type="EMBL" id="JACYFG010000038">
    <property type="protein sequence ID" value="MBD5781032.1"/>
    <property type="molecule type" value="Genomic_DNA"/>
</dbReference>
<feature type="modified residue" description="4-aspartylphosphate" evidence="7">
    <location>
        <position position="890"/>
    </location>
</feature>
<dbReference type="SMART" id="SM00448">
    <property type="entry name" value="REC"/>
    <property type="match status" value="1"/>
</dbReference>
<dbReference type="Gene3D" id="3.30.450.20">
    <property type="entry name" value="PAS domain"/>
    <property type="match status" value="1"/>
</dbReference>
<proteinExistence type="predicted"/>
<dbReference type="InterPro" id="IPR003661">
    <property type="entry name" value="HisK_dim/P_dom"/>
</dbReference>
<dbReference type="CDD" id="cd17546">
    <property type="entry name" value="REC_hyHK_CKI1_RcsC-like"/>
    <property type="match status" value="1"/>
</dbReference>
<evidence type="ECO:0000256" key="4">
    <source>
        <dbReference type="ARBA" id="ARBA00022553"/>
    </source>
</evidence>
<evidence type="ECO:0000256" key="6">
    <source>
        <dbReference type="ARBA" id="ARBA00022777"/>
    </source>
</evidence>
<dbReference type="SMART" id="SM00388">
    <property type="entry name" value="HisKA"/>
    <property type="match status" value="1"/>
</dbReference>
<dbReference type="PROSITE" id="PS50885">
    <property type="entry name" value="HAMP"/>
    <property type="match status" value="1"/>
</dbReference>
<dbReference type="Pfam" id="PF00072">
    <property type="entry name" value="Response_reg"/>
    <property type="match status" value="1"/>
</dbReference>
<dbReference type="GO" id="GO:0016020">
    <property type="term" value="C:membrane"/>
    <property type="evidence" value="ECO:0007669"/>
    <property type="project" value="UniProtKB-SubCell"/>
</dbReference>
<keyword evidence="5" id="KW-0808">Transferase</keyword>
<feature type="transmembrane region" description="Helical" evidence="10">
    <location>
        <begin position="352"/>
        <end position="374"/>
    </location>
</feature>
<dbReference type="SMART" id="SM00387">
    <property type="entry name" value="HATPase_c"/>
    <property type="match status" value="1"/>
</dbReference>
<dbReference type="PROSITE" id="PS50110">
    <property type="entry name" value="RESPONSE_REGULATORY"/>
    <property type="match status" value="1"/>
</dbReference>
<feature type="domain" description="Histidine kinase" evidence="11">
    <location>
        <begin position="588"/>
        <end position="813"/>
    </location>
</feature>
<dbReference type="SUPFAM" id="SSF55874">
    <property type="entry name" value="ATPase domain of HSP90 chaperone/DNA topoisomerase II/histidine kinase"/>
    <property type="match status" value="1"/>
</dbReference>
<evidence type="ECO:0000259" key="13">
    <source>
        <dbReference type="PROSITE" id="PS50885"/>
    </source>
</evidence>
<name>A0A927IGC1_9BACT</name>
<feature type="domain" description="Response regulatory" evidence="12">
    <location>
        <begin position="841"/>
        <end position="958"/>
    </location>
</feature>
<protein>
    <recommendedName>
        <fullName evidence="3">histidine kinase</fullName>
        <ecNumber evidence="3">2.7.13.3</ecNumber>
    </recommendedName>
</protein>
<feature type="domain" description="HAMP" evidence="13">
    <location>
        <begin position="413"/>
        <end position="433"/>
    </location>
</feature>
<dbReference type="Pfam" id="PF02518">
    <property type="entry name" value="HATPase_c"/>
    <property type="match status" value="1"/>
</dbReference>
<keyword evidence="10" id="KW-1133">Transmembrane helix</keyword>
<evidence type="ECO:0000256" key="7">
    <source>
        <dbReference type="PROSITE-ProRule" id="PRU00169"/>
    </source>
</evidence>
<feature type="coiled-coil region" evidence="8">
    <location>
        <begin position="229"/>
        <end position="263"/>
    </location>
</feature>
<evidence type="ECO:0000256" key="2">
    <source>
        <dbReference type="ARBA" id="ARBA00004370"/>
    </source>
</evidence>
<keyword evidence="6" id="KW-0418">Kinase</keyword>
<evidence type="ECO:0000313" key="15">
    <source>
        <dbReference type="Proteomes" id="UP000622317"/>
    </source>
</evidence>
<evidence type="ECO:0000256" key="3">
    <source>
        <dbReference type="ARBA" id="ARBA00012438"/>
    </source>
</evidence>
<evidence type="ECO:0000256" key="9">
    <source>
        <dbReference type="SAM" id="MobiDB-lite"/>
    </source>
</evidence>
<evidence type="ECO:0000256" key="8">
    <source>
        <dbReference type="SAM" id="Coils"/>
    </source>
</evidence>
<dbReference type="InterPro" id="IPR001789">
    <property type="entry name" value="Sig_transdc_resp-reg_receiver"/>
</dbReference>
<dbReference type="Pfam" id="PF13188">
    <property type="entry name" value="PAS_8"/>
    <property type="match status" value="1"/>
</dbReference>
<dbReference type="EC" id="2.7.13.3" evidence="3"/>
<dbReference type="InterPro" id="IPR003594">
    <property type="entry name" value="HATPase_dom"/>
</dbReference>
<evidence type="ECO:0000313" key="14">
    <source>
        <dbReference type="EMBL" id="MBD5781032.1"/>
    </source>
</evidence>
<dbReference type="InterPro" id="IPR036097">
    <property type="entry name" value="HisK_dim/P_sf"/>
</dbReference>
<keyword evidence="15" id="KW-1185">Reference proteome</keyword>
<dbReference type="PANTHER" id="PTHR43047:SF64">
    <property type="entry name" value="HISTIDINE KINASE CONTAINING CHEY-HOMOLOGOUS RECEIVER DOMAIN AND PAS DOMAIN-RELATED"/>
    <property type="match status" value="1"/>
</dbReference>
<dbReference type="InterPro" id="IPR005467">
    <property type="entry name" value="His_kinase_dom"/>
</dbReference>
<gene>
    <name evidence="14" type="ORF">IEN85_16140</name>
</gene>
<evidence type="ECO:0000256" key="1">
    <source>
        <dbReference type="ARBA" id="ARBA00000085"/>
    </source>
</evidence>
<dbReference type="InterPro" id="IPR035965">
    <property type="entry name" value="PAS-like_dom_sf"/>
</dbReference>
<sequence>MKLRTQFFTILLLAFGSLSILLILGRQRLSEAVADTEQIVDHQFNPLVFENAPRLQETYEGLTGLLNTIRDANQARIAQIKSTYLTRSQDEIQRLINDARDSLQNMESTLGVVTKTLPVSLRKDWDNHQQTIDNWIEEERRIIQLTEELSQQIASRAHSHELAEQAFIPFRASIDTLGERADQQLENIKPGSDLADIGRAISLILNADRDSYQARISEQRIVLHVEPDAQRYRRTRAEYEENMQQITRRLDEAQELLDSSESIGFAVVNDLYDKWAKHSASAVAISDQILDKLRQRERRIGDANLLFTQSQDWLSQAHARLKSIAVEEFDAFESARSEALSTSDNIRERARAYLLLFNILAILAFLCFLVLLVFQKRLVHNLIGLSTYLSELDEKKLGTPYRMPPQKILPSIELQQLADNLNAMRRRLVDIIQAHKDALKDLSRSEARFSSLFYNSVSPILLADPQNGKIVDGNQAAADLYKVSVEDLRQSELARFDAPNTGSRHTIAKSIERLAETNSLQFESPQQRDDNSAFDAQVYAGTVEIEERPHALIMINDVSKRVEFEQQLLKAKEAAEASSRAKDEFLSVMSHELRTPLNPIIGYAQLLEANSGDNADAAEFASGILTGANHMLNVVDRILQFTQLSQDESPAHPQSFTHETLLQEVRDYAQLNAQQGQVTFQNGNDSLQALFPSATLSGPKLNIAQILLNLLENALKYSGGAPVKITTGLSQTLTSCTLHVIVEDQGPGVPETFRNALFSPFTQADSSFTREHEGLGLGLAICKKLATQADGKISYEPNSPQGSRFIATFPVTLKKSLPSTPSDPSAKSPPAATPRARPHTQILLVEDNPENARYISYVLDQLGYQVDFASDGPQAIEKARQKRYQAALIDISLKDMDGLEILNRLKQIPDFEQQTKSIAVTAHASNLMRETCLSHGFDDFLTKPVSAELLGNTIHRHLSN</sequence>
<dbReference type="Gene3D" id="3.30.565.10">
    <property type="entry name" value="Histidine kinase-like ATPase, C-terminal domain"/>
    <property type="match status" value="1"/>
</dbReference>
<keyword evidence="10" id="KW-0472">Membrane</keyword>
<comment type="catalytic activity">
    <reaction evidence="1">
        <text>ATP + protein L-histidine = ADP + protein N-phospho-L-histidine.</text>
        <dbReference type="EC" id="2.7.13.3"/>
    </reaction>
</comment>
<dbReference type="PROSITE" id="PS50109">
    <property type="entry name" value="HIS_KIN"/>
    <property type="match status" value="1"/>
</dbReference>
<evidence type="ECO:0000259" key="11">
    <source>
        <dbReference type="PROSITE" id="PS50109"/>
    </source>
</evidence>
<dbReference type="PANTHER" id="PTHR43047">
    <property type="entry name" value="TWO-COMPONENT HISTIDINE PROTEIN KINASE"/>
    <property type="match status" value="1"/>
</dbReference>
<dbReference type="Pfam" id="PF00512">
    <property type="entry name" value="HisKA"/>
    <property type="match status" value="1"/>
</dbReference>
<accession>A0A927IGC1</accession>
<keyword evidence="10" id="KW-0812">Transmembrane</keyword>
<dbReference type="SUPFAM" id="SSF47384">
    <property type="entry name" value="Homodimeric domain of signal transducing histidine kinase"/>
    <property type="match status" value="1"/>
</dbReference>
<dbReference type="SUPFAM" id="SSF55785">
    <property type="entry name" value="PYP-like sensor domain (PAS domain)"/>
    <property type="match status" value="1"/>
</dbReference>
<dbReference type="Proteomes" id="UP000622317">
    <property type="component" value="Unassembled WGS sequence"/>
</dbReference>
<dbReference type="CDD" id="cd00082">
    <property type="entry name" value="HisKA"/>
    <property type="match status" value="1"/>
</dbReference>
<dbReference type="GO" id="GO:0000155">
    <property type="term" value="F:phosphorelay sensor kinase activity"/>
    <property type="evidence" value="ECO:0007669"/>
    <property type="project" value="InterPro"/>
</dbReference>